<reference evidence="1" key="1">
    <citation type="submission" date="2015-01" db="EMBL/GenBank/DDBJ databases">
        <authorList>
            <person name="Durling Mikael"/>
        </authorList>
    </citation>
    <scope>NUCLEOTIDE SEQUENCE</scope>
</reference>
<dbReference type="EMBL" id="CDPU01000014">
    <property type="protein sequence ID" value="CEO49392.1"/>
    <property type="molecule type" value="Genomic_DNA"/>
</dbReference>
<accession>A0A0B7K1G5</accession>
<proteinExistence type="predicted"/>
<protein>
    <submittedName>
        <fullName evidence="1">Uncharacterized protein</fullName>
    </submittedName>
</protein>
<gene>
    <name evidence="1" type="ORF">BN869_000005449_1</name>
</gene>
<sequence length="59" mass="6506">MSCLNLIDKNLMFFGAVTPRQDKDHDEGLKVKDRGDNSSGILKCGAMTEALSLHDQNIN</sequence>
<evidence type="ECO:0000313" key="1">
    <source>
        <dbReference type="EMBL" id="CEO49392.1"/>
    </source>
</evidence>
<dbReference type="AlphaFoldDB" id="A0A0B7K1G5"/>
<organism evidence="1">
    <name type="scientific">Bionectria ochroleuca</name>
    <name type="common">Gliocladium roseum</name>
    <dbReference type="NCBI Taxonomy" id="29856"/>
    <lineage>
        <taxon>Eukaryota</taxon>
        <taxon>Fungi</taxon>
        <taxon>Dikarya</taxon>
        <taxon>Ascomycota</taxon>
        <taxon>Pezizomycotina</taxon>
        <taxon>Sordariomycetes</taxon>
        <taxon>Hypocreomycetidae</taxon>
        <taxon>Hypocreales</taxon>
        <taxon>Bionectriaceae</taxon>
        <taxon>Clonostachys</taxon>
    </lineage>
</organism>
<name>A0A0B7K1G5_BIOOC</name>